<evidence type="ECO:0000313" key="2">
    <source>
        <dbReference type="EMBL" id="GER60796.1"/>
    </source>
</evidence>
<dbReference type="RefSeq" id="WP_151675222.1">
    <property type="nucleotide sequence ID" value="NZ_BKCG01000010.1"/>
</dbReference>
<keyword evidence="1" id="KW-0732">Signal</keyword>
<protein>
    <recommendedName>
        <fullName evidence="4">Beta-lactamase-inhibitor-like PepSY-like domain-containing protein</fullName>
    </recommendedName>
</protein>
<feature type="signal peptide" evidence="1">
    <location>
        <begin position="1"/>
        <end position="20"/>
    </location>
</feature>
<dbReference type="Proteomes" id="UP000326509">
    <property type="component" value="Unassembled WGS sequence"/>
</dbReference>
<proteinExistence type="predicted"/>
<feature type="chain" id="PRO_5023804899" description="Beta-lactamase-inhibitor-like PepSY-like domain-containing protein" evidence="1">
    <location>
        <begin position="21"/>
        <end position="103"/>
    </location>
</feature>
<evidence type="ECO:0000313" key="3">
    <source>
        <dbReference type="Proteomes" id="UP000326509"/>
    </source>
</evidence>
<dbReference type="EMBL" id="BKCG01000010">
    <property type="protein sequence ID" value="GER60796.1"/>
    <property type="molecule type" value="Genomic_DNA"/>
</dbReference>
<accession>A0A5J4J0I9</accession>
<organism evidence="2 3">
    <name type="scientific">Patiriisocius marinus</name>
    <dbReference type="NCBI Taxonomy" id="1397112"/>
    <lineage>
        <taxon>Bacteria</taxon>
        <taxon>Pseudomonadati</taxon>
        <taxon>Bacteroidota</taxon>
        <taxon>Flavobacteriia</taxon>
        <taxon>Flavobacteriales</taxon>
        <taxon>Flavobacteriaceae</taxon>
        <taxon>Patiriisocius</taxon>
    </lineage>
</organism>
<comment type="caution">
    <text evidence="2">The sequence shown here is derived from an EMBL/GenBank/DDBJ whole genome shotgun (WGS) entry which is preliminary data.</text>
</comment>
<evidence type="ECO:0008006" key="4">
    <source>
        <dbReference type="Google" id="ProtNLM"/>
    </source>
</evidence>
<dbReference type="AlphaFoldDB" id="A0A5J4J0I9"/>
<gene>
    <name evidence="2" type="ORF">ULMA_29040</name>
</gene>
<dbReference type="SUPFAM" id="SSF160574">
    <property type="entry name" value="BT0923-like"/>
    <property type="match status" value="1"/>
</dbReference>
<evidence type="ECO:0000256" key="1">
    <source>
        <dbReference type="SAM" id="SignalP"/>
    </source>
</evidence>
<dbReference type="OrthoDB" id="1099258at2"/>
<name>A0A5J4J0I9_9FLAO</name>
<reference evidence="2 3" key="1">
    <citation type="submission" date="2019-08" db="EMBL/GenBank/DDBJ databases">
        <title>Draft genome sequence of Ulvibacter marinus type strain NBRC 109484.</title>
        <authorList>
            <person name="Kawano K."/>
            <person name="Ushijima N."/>
            <person name="Kihara M."/>
            <person name="Itoh H."/>
        </authorList>
    </citation>
    <scope>NUCLEOTIDE SEQUENCE [LARGE SCALE GENOMIC DNA]</scope>
    <source>
        <strain evidence="2 3">NBRC 109484</strain>
    </source>
</reference>
<keyword evidence="3" id="KW-1185">Reference proteome</keyword>
<sequence length="103" mass="11365">MKKLMITALFAVASLTVAQAQETASIDTNVETTIKATTQDFVAVDLKNVPPAILKAVTTDFESATLAKAWKNEKNEYKLELVSTDDKVIEVYANSKGEWIKKE</sequence>